<dbReference type="Gene3D" id="3.40.190.10">
    <property type="entry name" value="Periplasmic binding protein-like II"/>
    <property type="match status" value="2"/>
</dbReference>
<evidence type="ECO:0000313" key="5">
    <source>
        <dbReference type="Proteomes" id="UP000700706"/>
    </source>
</evidence>
<comment type="caution">
    <text evidence="4">The sequence shown here is derived from an EMBL/GenBank/DDBJ whole genome shotgun (WGS) entry which is preliminary data.</text>
</comment>
<accession>A0A952KJ21</accession>
<sequence>MVLMLAIGWIGGTGLGRAAGTPRGDDGGEADQVLLRLGGEEILATTIALPLARSFLERKGAHGIAIVPAPPPWTAEIAGRMGNGDRVVILVRSALTEEAFRMLASGEIDIAMAGREPSLLEIRAMPMLGHQDDSYAAAAIARAAAVIAVNPDNPVEMLNFRQLHDIYAGTVTDWAQLGGRPGPIHALTREEGSATRQLFDSVVLGSTPLALRVRQLDSFEEMRATVASDPGAIGYLVVPESLKKVRIIVGGDTNVSPPDSYQLASGDYPLSQTLYLYRDPESGNTDVSAFFDQALAVSSQFTIASAGLSELGPALILPSGERRDSGRYEELTRNALRVSTTIRFDEGSMAVDGTAIHDLDLLARYLRLLQVRGDHLVHIAFSEWSGDPAADERVSRQLGEIVARELRRRLVAPGDVVALGALRPLVEDETPVGRGINRRVETWIRP</sequence>
<dbReference type="PANTHER" id="PTHR30570:SF1">
    <property type="entry name" value="PHOSPHATE-BINDING PROTEIN PSTS"/>
    <property type="match status" value="1"/>
</dbReference>
<dbReference type="InterPro" id="IPR006665">
    <property type="entry name" value="OmpA-like"/>
</dbReference>
<protein>
    <submittedName>
        <fullName evidence="4">Substrate-binding domain-containing protein</fullName>
    </submittedName>
</protein>
<evidence type="ECO:0000256" key="1">
    <source>
        <dbReference type="ARBA" id="ARBA00022729"/>
    </source>
</evidence>
<keyword evidence="2" id="KW-0472">Membrane</keyword>
<feature type="domain" description="OmpA-like" evidence="3">
    <location>
        <begin position="331"/>
        <end position="446"/>
    </location>
</feature>
<dbReference type="Gene3D" id="3.30.1330.60">
    <property type="entry name" value="OmpA-like domain"/>
    <property type="match status" value="1"/>
</dbReference>
<evidence type="ECO:0000256" key="2">
    <source>
        <dbReference type="PROSITE-ProRule" id="PRU00473"/>
    </source>
</evidence>
<dbReference type="InterPro" id="IPR050811">
    <property type="entry name" value="Phosphate_ABC_transporter"/>
</dbReference>
<dbReference type="SUPFAM" id="SSF53850">
    <property type="entry name" value="Periplasmic binding protein-like II"/>
    <property type="match status" value="1"/>
</dbReference>
<dbReference type="InterPro" id="IPR024370">
    <property type="entry name" value="PBP_domain"/>
</dbReference>
<dbReference type="PROSITE" id="PS51123">
    <property type="entry name" value="OMPA_2"/>
    <property type="match status" value="1"/>
</dbReference>
<dbReference type="Proteomes" id="UP000700706">
    <property type="component" value="Unassembled WGS sequence"/>
</dbReference>
<proteinExistence type="predicted"/>
<evidence type="ECO:0000313" key="4">
    <source>
        <dbReference type="EMBL" id="MBW8727326.1"/>
    </source>
</evidence>
<dbReference type="PANTHER" id="PTHR30570">
    <property type="entry name" value="PERIPLASMIC PHOSPHATE BINDING COMPONENT OF PHOSPHATE ABC TRANSPORTER"/>
    <property type="match status" value="1"/>
</dbReference>
<dbReference type="EMBL" id="JAEKLZ010000268">
    <property type="protein sequence ID" value="MBW8727326.1"/>
    <property type="molecule type" value="Genomic_DNA"/>
</dbReference>
<name>A0A952KJ21_9PROT</name>
<evidence type="ECO:0000259" key="3">
    <source>
        <dbReference type="PROSITE" id="PS51123"/>
    </source>
</evidence>
<dbReference type="InterPro" id="IPR036737">
    <property type="entry name" value="OmpA-like_sf"/>
</dbReference>
<gene>
    <name evidence="4" type="ORF">JF625_19535</name>
</gene>
<organism evidence="4 5">
    <name type="scientific">Inquilinus limosus</name>
    <dbReference type="NCBI Taxonomy" id="171674"/>
    <lineage>
        <taxon>Bacteria</taxon>
        <taxon>Pseudomonadati</taxon>
        <taxon>Pseudomonadota</taxon>
        <taxon>Alphaproteobacteria</taxon>
        <taxon>Rhodospirillales</taxon>
        <taxon>Rhodospirillaceae</taxon>
        <taxon>Inquilinus</taxon>
    </lineage>
</organism>
<dbReference type="AlphaFoldDB" id="A0A952KJ21"/>
<dbReference type="Pfam" id="PF12849">
    <property type="entry name" value="PBP_like_2"/>
    <property type="match status" value="1"/>
</dbReference>
<keyword evidence="1" id="KW-0732">Signal</keyword>
<dbReference type="GO" id="GO:0016020">
    <property type="term" value="C:membrane"/>
    <property type="evidence" value="ECO:0007669"/>
    <property type="project" value="UniProtKB-UniRule"/>
</dbReference>
<dbReference type="SUPFAM" id="SSF103088">
    <property type="entry name" value="OmpA-like"/>
    <property type="match status" value="1"/>
</dbReference>
<reference evidence="4" key="1">
    <citation type="submission" date="2020-06" db="EMBL/GenBank/DDBJ databases">
        <title>Stable isotope informed genome-resolved metagenomics uncovers potential trophic interactions in rhizosphere soil.</title>
        <authorList>
            <person name="Starr E.P."/>
            <person name="Shi S."/>
            <person name="Blazewicz S.J."/>
            <person name="Koch B.J."/>
            <person name="Probst A.J."/>
            <person name="Hungate B.A."/>
            <person name="Pett-Ridge J."/>
            <person name="Firestone M.K."/>
            <person name="Banfield J.F."/>
        </authorList>
    </citation>
    <scope>NUCLEOTIDE SEQUENCE</scope>
    <source>
        <strain evidence="4">YM_69_17</strain>
    </source>
</reference>